<feature type="domain" description="DNA topoisomerase I catalytic core eukaryotic-type" evidence="7">
    <location>
        <begin position="85"/>
        <end position="277"/>
    </location>
</feature>
<feature type="domain" description="DNA topoisomerase IB N-terminal" evidence="8">
    <location>
        <begin position="21"/>
        <end position="69"/>
    </location>
</feature>
<dbReference type="PROSITE" id="PS52038">
    <property type="entry name" value="TOPO_IB_2"/>
    <property type="match status" value="1"/>
</dbReference>
<comment type="similarity">
    <text evidence="2">Belongs to the type IB topoisomerase family.</text>
</comment>
<dbReference type="Gene3D" id="3.90.15.10">
    <property type="entry name" value="Topoisomerase I, Chain A, domain 3"/>
    <property type="match status" value="1"/>
</dbReference>
<dbReference type="Proteomes" id="UP001476282">
    <property type="component" value="Unassembled WGS sequence"/>
</dbReference>
<keyword evidence="4" id="KW-0799">Topoisomerase</keyword>
<reference evidence="9 10" key="1">
    <citation type="submission" date="2024-02" db="EMBL/GenBank/DDBJ databases">
        <title>Haloferula sargassicola NBRC 104335.</title>
        <authorList>
            <person name="Ichikawa N."/>
            <person name="Katano-Makiyama Y."/>
            <person name="Hidaka K."/>
        </authorList>
    </citation>
    <scope>NUCLEOTIDE SEQUENCE [LARGE SCALE GENOMIC DNA]</scope>
    <source>
        <strain evidence="9 10">NBRC 104335</strain>
    </source>
</reference>
<gene>
    <name evidence="9" type="ORF">Hsar01_00991</name>
</gene>
<evidence type="ECO:0000313" key="9">
    <source>
        <dbReference type="EMBL" id="GAA5481780.1"/>
    </source>
</evidence>
<evidence type="ECO:0000256" key="6">
    <source>
        <dbReference type="ARBA" id="ARBA00023235"/>
    </source>
</evidence>
<evidence type="ECO:0000256" key="2">
    <source>
        <dbReference type="ARBA" id="ARBA00006645"/>
    </source>
</evidence>
<dbReference type="InterPro" id="IPR011010">
    <property type="entry name" value="DNA_brk_join_enz"/>
</dbReference>
<organism evidence="9 10">
    <name type="scientific">Haloferula sargassicola</name>
    <dbReference type="NCBI Taxonomy" id="490096"/>
    <lineage>
        <taxon>Bacteria</taxon>
        <taxon>Pseudomonadati</taxon>
        <taxon>Verrucomicrobiota</taxon>
        <taxon>Verrucomicrobiia</taxon>
        <taxon>Verrucomicrobiales</taxon>
        <taxon>Verrucomicrobiaceae</taxon>
        <taxon>Haloferula</taxon>
    </lineage>
</organism>
<dbReference type="RefSeq" id="WP_353565928.1">
    <property type="nucleotide sequence ID" value="NZ_BAABRI010000004.1"/>
</dbReference>
<comment type="catalytic activity">
    <reaction evidence="1">
        <text>ATP-independent breakage of single-stranded DNA, followed by passage and rejoining.</text>
        <dbReference type="EC" id="5.6.2.1"/>
    </reaction>
</comment>
<keyword evidence="10" id="KW-1185">Reference proteome</keyword>
<dbReference type="PRINTS" id="PR00416">
    <property type="entry name" value="EUTPISMRASEI"/>
</dbReference>
<keyword evidence="5" id="KW-0238">DNA-binding</keyword>
<dbReference type="InterPro" id="IPR013500">
    <property type="entry name" value="TopoI_cat_euk"/>
</dbReference>
<evidence type="ECO:0000256" key="5">
    <source>
        <dbReference type="ARBA" id="ARBA00023125"/>
    </source>
</evidence>
<dbReference type="Gene3D" id="1.10.132.120">
    <property type="match status" value="1"/>
</dbReference>
<accession>A0ABP9UKK4</accession>
<evidence type="ECO:0000256" key="1">
    <source>
        <dbReference type="ARBA" id="ARBA00000213"/>
    </source>
</evidence>
<dbReference type="InterPro" id="IPR001631">
    <property type="entry name" value="TopoI"/>
</dbReference>
<dbReference type="InterPro" id="IPR049331">
    <property type="entry name" value="Top1B_N_bact"/>
</dbReference>
<name>A0ABP9UKK4_9BACT</name>
<comment type="caution">
    <text evidence="9">The sequence shown here is derived from an EMBL/GenBank/DDBJ whole genome shotgun (WGS) entry which is preliminary data.</text>
</comment>
<protein>
    <recommendedName>
        <fullName evidence="3">DNA topoisomerase</fullName>
        <ecNumber evidence="3">5.6.2.1</ecNumber>
    </recommendedName>
</protein>
<dbReference type="EMBL" id="BAABRI010000004">
    <property type="protein sequence ID" value="GAA5481780.1"/>
    <property type="molecule type" value="Genomic_DNA"/>
</dbReference>
<keyword evidence="6" id="KW-0413">Isomerase</keyword>
<dbReference type="Gene3D" id="3.30.66.10">
    <property type="entry name" value="DNA topoisomerase I domain"/>
    <property type="match status" value="1"/>
</dbReference>
<evidence type="ECO:0000259" key="7">
    <source>
        <dbReference type="Pfam" id="PF01028"/>
    </source>
</evidence>
<evidence type="ECO:0000256" key="4">
    <source>
        <dbReference type="ARBA" id="ARBA00023029"/>
    </source>
</evidence>
<dbReference type="InterPro" id="IPR014711">
    <property type="entry name" value="TopoI_cat_a-hlx-sub_euk"/>
</dbReference>
<dbReference type="Pfam" id="PF01028">
    <property type="entry name" value="Topoisom_I"/>
    <property type="match status" value="1"/>
</dbReference>
<dbReference type="SUPFAM" id="SSF55869">
    <property type="entry name" value="DNA topoisomerase I domain"/>
    <property type="match status" value="1"/>
</dbReference>
<dbReference type="EC" id="5.6.2.1" evidence="3"/>
<dbReference type="Pfam" id="PF21338">
    <property type="entry name" value="Top1B_N_bact"/>
    <property type="match status" value="1"/>
</dbReference>
<proteinExistence type="inferred from homology"/>
<evidence type="ECO:0000259" key="8">
    <source>
        <dbReference type="Pfam" id="PF21338"/>
    </source>
</evidence>
<evidence type="ECO:0000313" key="10">
    <source>
        <dbReference type="Proteomes" id="UP001476282"/>
    </source>
</evidence>
<evidence type="ECO:0000256" key="3">
    <source>
        <dbReference type="ARBA" id="ARBA00012891"/>
    </source>
</evidence>
<dbReference type="InterPro" id="IPR035447">
    <property type="entry name" value="DNA_topo_I_N_sf"/>
</dbReference>
<sequence length="334" mass="37793">MKLIRTSDTEPGYRRQRCGRGFRYLAPDGSRLAAGEDLDRIRSLAIPPAYRSVWICLPPNGHLQATGRDDRDRKQYRYHPEWMEIRNQLKFEMLLDFAHALPGIRRSLDGIIARRTLNEETATAVALAIIDRTGARVGNAAYRDEHGTYGITTLAREHAEIHGRAVELCYIGKHGKEVHLRLDQPALARHLSHCHELAGQSLFSYPDDDGTVRHVDSGMVNELIHELSCDEFSAKTFRTWRGSLLAFNHLATAAWPESARERKSLEVAAVRSAANGLFNTMATSRKYYVHPIITGTWMDGTFPALLEKAARSRAFSDLRTLEERRFARFLKVAG</sequence>
<dbReference type="SUPFAM" id="SSF56349">
    <property type="entry name" value="DNA breaking-rejoining enzymes"/>
    <property type="match status" value="1"/>
</dbReference>